<dbReference type="Proteomes" id="UP001420932">
    <property type="component" value="Unassembled WGS sequence"/>
</dbReference>
<accession>A0AAP0Q6Y8</accession>
<comment type="caution">
    <text evidence="1">The sequence shown here is derived from an EMBL/GenBank/DDBJ whole genome shotgun (WGS) entry which is preliminary data.</text>
</comment>
<proteinExistence type="predicted"/>
<sequence>MVNPRCYLDITIRGEREGRIVLYSDLVTKMVEKLNALCELVRRVLDLTWVSLYTTSLLPVPRQIPFATKWRLQAFHTTLAVNQNHFGIQVISGL</sequence>
<protein>
    <submittedName>
        <fullName evidence="1">Uncharacterized protein</fullName>
    </submittedName>
</protein>
<dbReference type="AlphaFoldDB" id="A0AAP0Q6Y8"/>
<evidence type="ECO:0000313" key="2">
    <source>
        <dbReference type="Proteomes" id="UP001420932"/>
    </source>
</evidence>
<name>A0AAP0Q6Y8_9MAGN</name>
<reference evidence="1 2" key="1">
    <citation type="submission" date="2024-01" db="EMBL/GenBank/DDBJ databases">
        <title>Genome assemblies of Stephania.</title>
        <authorList>
            <person name="Yang L."/>
        </authorList>
    </citation>
    <scope>NUCLEOTIDE SEQUENCE [LARGE SCALE GENOMIC DNA]</scope>
    <source>
        <strain evidence="1">YNDBR</strain>
        <tissue evidence="1">Leaf</tissue>
    </source>
</reference>
<dbReference type="EMBL" id="JBBNAF010000001">
    <property type="protein sequence ID" value="KAK9169148.1"/>
    <property type="molecule type" value="Genomic_DNA"/>
</dbReference>
<organism evidence="1 2">
    <name type="scientific">Stephania yunnanensis</name>
    <dbReference type="NCBI Taxonomy" id="152371"/>
    <lineage>
        <taxon>Eukaryota</taxon>
        <taxon>Viridiplantae</taxon>
        <taxon>Streptophyta</taxon>
        <taxon>Embryophyta</taxon>
        <taxon>Tracheophyta</taxon>
        <taxon>Spermatophyta</taxon>
        <taxon>Magnoliopsida</taxon>
        <taxon>Ranunculales</taxon>
        <taxon>Menispermaceae</taxon>
        <taxon>Menispermoideae</taxon>
        <taxon>Cissampelideae</taxon>
        <taxon>Stephania</taxon>
    </lineage>
</organism>
<evidence type="ECO:0000313" key="1">
    <source>
        <dbReference type="EMBL" id="KAK9169148.1"/>
    </source>
</evidence>
<keyword evidence="2" id="KW-1185">Reference proteome</keyword>
<gene>
    <name evidence="1" type="ORF">Syun_001288</name>
</gene>